<keyword evidence="13" id="KW-1185">Reference proteome</keyword>
<dbReference type="STRING" id="112903.SAMN04490178_10322"/>
<dbReference type="PANTHER" id="PTHR43787:SF13">
    <property type="entry name" value="FEMO COFACTOR BIOSYNTHESIS PROTEIN NIFB"/>
    <property type="match status" value="1"/>
</dbReference>
<evidence type="ECO:0000256" key="4">
    <source>
        <dbReference type="ARBA" id="ARBA00022485"/>
    </source>
</evidence>
<keyword evidence="8" id="KW-0411">Iron-sulfur</keyword>
<dbReference type="SFLD" id="SFLDF00281">
    <property type="entry name" value="FeMo_cofactor_biosynthesis_pro"/>
    <property type="match status" value="1"/>
</dbReference>
<dbReference type="PANTHER" id="PTHR43787">
    <property type="entry name" value="FEMO COFACTOR BIOSYNTHESIS PROTEIN NIFB-RELATED"/>
    <property type="match status" value="1"/>
</dbReference>
<protein>
    <submittedName>
        <fullName evidence="12">Nitrogen fixation protein NifB</fullName>
    </submittedName>
</protein>
<dbReference type="RefSeq" id="WP_091744004.1">
    <property type="nucleotide sequence ID" value="NZ_FODY01000003.1"/>
</dbReference>
<dbReference type="SUPFAM" id="SSF53146">
    <property type="entry name" value="Nitrogenase accessory factor-like"/>
    <property type="match status" value="1"/>
</dbReference>
<reference evidence="12 13" key="1">
    <citation type="submission" date="2016-10" db="EMBL/GenBank/DDBJ databases">
        <authorList>
            <person name="de Groot N.N."/>
        </authorList>
    </citation>
    <scope>NUCLEOTIDE SEQUENCE [LARGE SCALE GENOMIC DNA]</scope>
    <source>
        <strain evidence="12 13">DSM 13305</strain>
    </source>
</reference>
<dbReference type="SFLD" id="SFLDS00029">
    <property type="entry name" value="Radical_SAM"/>
    <property type="match status" value="1"/>
</dbReference>
<dbReference type="NCBIfam" id="TIGR01290">
    <property type="entry name" value="nifB"/>
    <property type="match status" value="1"/>
</dbReference>
<dbReference type="InterPro" id="IPR036105">
    <property type="entry name" value="DiNase_FeMo-co_biosyn_sf"/>
</dbReference>
<keyword evidence="10" id="KW-0456">Lyase</keyword>
<dbReference type="InterPro" id="IPR003731">
    <property type="entry name" value="Di-Nase_FeMo-co_biosynth"/>
</dbReference>
<dbReference type="InterPro" id="IPR007197">
    <property type="entry name" value="rSAM"/>
</dbReference>
<dbReference type="Pfam" id="PF02579">
    <property type="entry name" value="Nitro_FeMo-Co"/>
    <property type="match status" value="1"/>
</dbReference>
<dbReference type="SFLD" id="SFLDG01067">
    <property type="entry name" value="SPASM/twitch_domain_containing"/>
    <property type="match status" value="1"/>
</dbReference>
<dbReference type="InterPro" id="IPR005980">
    <property type="entry name" value="Nase_CF_NifB"/>
</dbReference>
<dbReference type="SUPFAM" id="SSF102114">
    <property type="entry name" value="Radical SAM enzymes"/>
    <property type="match status" value="1"/>
</dbReference>
<dbReference type="Gene3D" id="3.30.420.130">
    <property type="entry name" value="Dinitrogenase iron-molybdenum cofactor biosynthesis domain"/>
    <property type="match status" value="1"/>
</dbReference>
<comment type="similarity">
    <text evidence="3">Belongs to the radical SAM superfamily. NifB family.</text>
</comment>
<keyword evidence="9" id="KW-0535">Nitrogen fixation</keyword>
<dbReference type="GO" id="GO:0046872">
    <property type="term" value="F:metal ion binding"/>
    <property type="evidence" value="ECO:0007669"/>
    <property type="project" value="UniProtKB-KW"/>
</dbReference>
<dbReference type="UniPathway" id="UPA00782"/>
<proteinExistence type="inferred from homology"/>
<dbReference type="SFLD" id="SFLDG01068">
    <property type="entry name" value="FeMo_cofactor_biosynthesis_pro"/>
    <property type="match status" value="1"/>
</dbReference>
<dbReference type="InterPro" id="IPR000385">
    <property type="entry name" value="MoaA_NifB_PqqE_Fe-S-bd_CS"/>
</dbReference>
<keyword evidence="6" id="KW-0479">Metal-binding</keyword>
<dbReference type="PROSITE" id="PS01305">
    <property type="entry name" value="MOAA_NIFB_PQQE"/>
    <property type="match status" value="1"/>
</dbReference>
<evidence type="ECO:0000256" key="10">
    <source>
        <dbReference type="ARBA" id="ARBA00023239"/>
    </source>
</evidence>
<dbReference type="InterPro" id="IPR058240">
    <property type="entry name" value="rSAM_sf"/>
</dbReference>
<gene>
    <name evidence="12" type="ORF">SAMN04490178_10322</name>
</gene>
<evidence type="ECO:0000256" key="8">
    <source>
        <dbReference type="ARBA" id="ARBA00023014"/>
    </source>
</evidence>
<dbReference type="AlphaFoldDB" id="A0A1H8QQF7"/>
<dbReference type="EMBL" id="FODY01000003">
    <property type="protein sequence ID" value="SEO56276.1"/>
    <property type="molecule type" value="Genomic_DNA"/>
</dbReference>
<sequence>MEQPCPKTDLSGEAVELAAKTAKHPCYSFEAHQKFARMHLPVAPVCNISCNYCNRKYDCVNESRPGVTSSVLTPEEALAKFTRVKAELPQLSVVGIAGPGDALANWRAVRKSIELIKAAAPDTIFCLSTNGLMLPRYAPEIVELGIRHVTVTVNCLEPAIGASIYHHVHYQGNYYVGESAANILINNQLTGIERLAANGVLVKVNTVMIKAINGSHIPEVVKAVKERGAALSNIMPLIPAPGSVFRHFPQTSRKEVEALRDLCQSELPQMRHCQQCRADAIGLLNEDQSYKFRDAKKELPGNCQSKHGLYKVAVTSRNRRMIDLHYGYAEAFHIYETDGSRSTFLETRNVAKYCSGKATCEESEAVKAAVVQNFADCDAVLTMRIGYEAQKRLQERGIAVVESCAGVEEGLLHAFQVLEAARTPGIA</sequence>
<evidence type="ECO:0000256" key="2">
    <source>
        <dbReference type="ARBA" id="ARBA00005155"/>
    </source>
</evidence>
<evidence type="ECO:0000259" key="11">
    <source>
        <dbReference type="PROSITE" id="PS51918"/>
    </source>
</evidence>
<dbReference type="Proteomes" id="UP000198847">
    <property type="component" value="Unassembled WGS sequence"/>
</dbReference>
<comment type="cofactor">
    <cofactor evidence="1">
        <name>[4Fe-4S] cluster</name>
        <dbReference type="ChEBI" id="CHEBI:49883"/>
    </cofactor>
</comment>
<organism evidence="12 13">
    <name type="scientific">Propionispora vibrioides</name>
    <dbReference type="NCBI Taxonomy" id="112903"/>
    <lineage>
        <taxon>Bacteria</taxon>
        <taxon>Bacillati</taxon>
        <taxon>Bacillota</taxon>
        <taxon>Negativicutes</taxon>
        <taxon>Selenomonadales</taxon>
        <taxon>Sporomusaceae</taxon>
        <taxon>Propionispora</taxon>
    </lineage>
</organism>
<name>A0A1H8QQF7_9FIRM</name>
<evidence type="ECO:0000256" key="5">
    <source>
        <dbReference type="ARBA" id="ARBA00022691"/>
    </source>
</evidence>
<keyword evidence="4" id="KW-0004">4Fe-4S</keyword>
<dbReference type="Gene3D" id="3.20.20.70">
    <property type="entry name" value="Aldolase class I"/>
    <property type="match status" value="1"/>
</dbReference>
<accession>A0A1H8QQF7</accession>
<evidence type="ECO:0000256" key="9">
    <source>
        <dbReference type="ARBA" id="ARBA00023231"/>
    </source>
</evidence>
<evidence type="ECO:0000313" key="12">
    <source>
        <dbReference type="EMBL" id="SEO56276.1"/>
    </source>
</evidence>
<evidence type="ECO:0000256" key="1">
    <source>
        <dbReference type="ARBA" id="ARBA00001966"/>
    </source>
</evidence>
<dbReference type="GO" id="GO:0051539">
    <property type="term" value="F:4 iron, 4 sulfur cluster binding"/>
    <property type="evidence" value="ECO:0007669"/>
    <property type="project" value="UniProtKB-KW"/>
</dbReference>
<dbReference type="GO" id="GO:0016829">
    <property type="term" value="F:lyase activity"/>
    <property type="evidence" value="ECO:0007669"/>
    <property type="project" value="UniProtKB-KW"/>
</dbReference>
<dbReference type="InterPro" id="IPR013785">
    <property type="entry name" value="Aldolase_TIM"/>
</dbReference>
<feature type="domain" description="Radical SAM core" evidence="11">
    <location>
        <begin position="32"/>
        <end position="277"/>
    </location>
</feature>
<keyword evidence="5" id="KW-0949">S-adenosyl-L-methionine</keyword>
<comment type="pathway">
    <text evidence="2">Cofactor biosynthesis; Fe-Mo cofactor biosynthesis.</text>
</comment>
<dbReference type="Pfam" id="PF04055">
    <property type="entry name" value="Radical_SAM"/>
    <property type="match status" value="1"/>
</dbReference>
<dbReference type="OrthoDB" id="9764725at2"/>
<evidence type="ECO:0000256" key="6">
    <source>
        <dbReference type="ARBA" id="ARBA00022723"/>
    </source>
</evidence>
<evidence type="ECO:0000256" key="7">
    <source>
        <dbReference type="ARBA" id="ARBA00023004"/>
    </source>
</evidence>
<evidence type="ECO:0000313" key="13">
    <source>
        <dbReference type="Proteomes" id="UP000198847"/>
    </source>
</evidence>
<evidence type="ECO:0000256" key="3">
    <source>
        <dbReference type="ARBA" id="ARBA00006804"/>
    </source>
</evidence>
<keyword evidence="7" id="KW-0408">Iron</keyword>
<dbReference type="PROSITE" id="PS51918">
    <property type="entry name" value="RADICAL_SAM"/>
    <property type="match status" value="1"/>
</dbReference>